<dbReference type="InterPro" id="IPR016181">
    <property type="entry name" value="Acyl_CoA_acyltransferase"/>
</dbReference>
<dbReference type="EMBL" id="JAUTBF010000001">
    <property type="protein sequence ID" value="MDQ1123027.1"/>
    <property type="molecule type" value="Genomic_DNA"/>
</dbReference>
<dbReference type="PROSITE" id="PS51186">
    <property type="entry name" value="GNAT"/>
    <property type="match status" value="1"/>
</dbReference>
<reference evidence="2 3" key="1">
    <citation type="submission" date="2023-07" db="EMBL/GenBank/DDBJ databases">
        <title>Functional and genomic diversity of the sorghum phyllosphere microbiome.</title>
        <authorList>
            <person name="Shade A."/>
        </authorList>
    </citation>
    <scope>NUCLEOTIDE SEQUENCE [LARGE SCALE GENOMIC DNA]</scope>
    <source>
        <strain evidence="2 3">SORGH_AS_1207</strain>
    </source>
</reference>
<evidence type="ECO:0000313" key="2">
    <source>
        <dbReference type="EMBL" id="MDQ1123027.1"/>
    </source>
</evidence>
<name>A0ABU0TTP4_MICTR</name>
<dbReference type="SUPFAM" id="SSF55729">
    <property type="entry name" value="Acyl-CoA N-acyltransferases (Nat)"/>
    <property type="match status" value="1"/>
</dbReference>
<dbReference type="Gene3D" id="3.40.630.30">
    <property type="match status" value="1"/>
</dbReference>
<dbReference type="Pfam" id="PF13302">
    <property type="entry name" value="Acetyltransf_3"/>
    <property type="match status" value="1"/>
</dbReference>
<organism evidence="2 3">
    <name type="scientific">Microbacterium trichothecenolyticum</name>
    <name type="common">Aureobacterium trichothecenolyticum</name>
    <dbReference type="NCBI Taxonomy" id="69370"/>
    <lineage>
        <taxon>Bacteria</taxon>
        <taxon>Bacillati</taxon>
        <taxon>Actinomycetota</taxon>
        <taxon>Actinomycetes</taxon>
        <taxon>Micrococcales</taxon>
        <taxon>Microbacteriaceae</taxon>
        <taxon>Microbacterium</taxon>
    </lineage>
</organism>
<dbReference type="CDD" id="cd04301">
    <property type="entry name" value="NAT_SF"/>
    <property type="match status" value="1"/>
</dbReference>
<dbReference type="PANTHER" id="PTHR43441">
    <property type="entry name" value="RIBOSOMAL-PROTEIN-SERINE ACETYLTRANSFERASE"/>
    <property type="match status" value="1"/>
</dbReference>
<feature type="domain" description="N-acetyltransferase" evidence="1">
    <location>
        <begin position="11"/>
        <end position="173"/>
    </location>
</feature>
<dbReference type="RefSeq" id="WP_307482017.1">
    <property type="nucleotide sequence ID" value="NZ_JAUTBF010000001.1"/>
</dbReference>
<dbReference type="InterPro" id="IPR000182">
    <property type="entry name" value="GNAT_dom"/>
</dbReference>
<dbReference type="PANTHER" id="PTHR43441:SF10">
    <property type="entry name" value="ACETYLTRANSFERASE"/>
    <property type="match status" value="1"/>
</dbReference>
<gene>
    <name evidence="2" type="ORF">QE412_001600</name>
</gene>
<sequence>MEPEMLRTARLELSAPRGEDVDAIHAACQDAAIQRFTTVPSPYLPTDAESFVELAATWWAEGSQATWAIRLDRRLVGMIGLAHLPGGGPELGYWIAADVRGRGVATEAARAVIDWGFSPERPAVQRIEWRAVVGNVGSARVARSLGFRYEGLLRQAHCNSLGRADLWIGGLLRDDDPQPVSWPIDV</sequence>
<accession>A0ABU0TTP4</accession>
<evidence type="ECO:0000313" key="3">
    <source>
        <dbReference type="Proteomes" id="UP001226691"/>
    </source>
</evidence>
<protein>
    <submittedName>
        <fullName evidence="2">RimJ/RimL family protein N-acetyltransferase</fullName>
    </submittedName>
</protein>
<proteinExistence type="predicted"/>
<keyword evidence="3" id="KW-1185">Reference proteome</keyword>
<comment type="caution">
    <text evidence="2">The sequence shown here is derived from an EMBL/GenBank/DDBJ whole genome shotgun (WGS) entry which is preliminary data.</text>
</comment>
<dbReference type="Proteomes" id="UP001226691">
    <property type="component" value="Unassembled WGS sequence"/>
</dbReference>
<dbReference type="InterPro" id="IPR051908">
    <property type="entry name" value="Ribosomal_N-acetyltransferase"/>
</dbReference>
<evidence type="ECO:0000259" key="1">
    <source>
        <dbReference type="PROSITE" id="PS51186"/>
    </source>
</evidence>